<feature type="region of interest" description="Disordered" evidence="6">
    <location>
        <begin position="1"/>
        <end position="32"/>
    </location>
</feature>
<proteinExistence type="inferred from homology"/>
<dbReference type="RefSeq" id="XP_026628026.1">
    <property type="nucleotide sequence ID" value="XM_026772832.1"/>
</dbReference>
<dbReference type="InterPro" id="IPR050360">
    <property type="entry name" value="MFS_Sugar_Transporters"/>
</dbReference>
<evidence type="ECO:0000313" key="10">
    <source>
        <dbReference type="Proteomes" id="UP000253729"/>
    </source>
</evidence>
<feature type="transmembrane region" description="Helical" evidence="7">
    <location>
        <begin position="325"/>
        <end position="348"/>
    </location>
</feature>
<dbReference type="InterPro" id="IPR036259">
    <property type="entry name" value="MFS_trans_sf"/>
</dbReference>
<evidence type="ECO:0000313" key="9">
    <source>
        <dbReference type="EMBL" id="RDH35004.1"/>
    </source>
</evidence>
<feature type="compositionally biased region" description="Basic and acidic residues" evidence="6">
    <location>
        <begin position="1"/>
        <end position="14"/>
    </location>
</feature>
<dbReference type="PROSITE" id="PS50850">
    <property type="entry name" value="MFS"/>
    <property type="match status" value="1"/>
</dbReference>
<feature type="transmembrane region" description="Helical" evidence="7">
    <location>
        <begin position="128"/>
        <end position="147"/>
    </location>
</feature>
<feature type="transmembrane region" description="Helical" evidence="7">
    <location>
        <begin position="360"/>
        <end position="380"/>
    </location>
</feature>
<keyword evidence="5 7" id="KW-0472">Membrane</keyword>
<dbReference type="InterPro" id="IPR005828">
    <property type="entry name" value="MFS_sugar_transport-like"/>
</dbReference>
<protein>
    <submittedName>
        <fullName evidence="9">MFS general substrate transporter</fullName>
    </submittedName>
</protein>
<feature type="transmembrane region" description="Helical" evidence="7">
    <location>
        <begin position="387"/>
        <end position="409"/>
    </location>
</feature>
<dbReference type="PROSITE" id="PS00217">
    <property type="entry name" value="SUGAR_TRANSPORT_2"/>
    <property type="match status" value="1"/>
</dbReference>
<feature type="transmembrane region" description="Helical" evidence="7">
    <location>
        <begin position="46"/>
        <end position="66"/>
    </location>
</feature>
<feature type="transmembrane region" description="Helical" evidence="7">
    <location>
        <begin position="232"/>
        <end position="255"/>
    </location>
</feature>
<dbReference type="SUPFAM" id="SSF103473">
    <property type="entry name" value="MFS general substrate transporter"/>
    <property type="match status" value="1"/>
</dbReference>
<reference evidence="9 10" key="1">
    <citation type="submission" date="2018-07" db="EMBL/GenBank/DDBJ databases">
        <title>The genomes of Aspergillus section Nigri reveals drivers in fungal speciation.</title>
        <authorList>
            <consortium name="DOE Joint Genome Institute"/>
            <person name="Vesth T.C."/>
            <person name="Nybo J."/>
            <person name="Theobald S."/>
            <person name="Brandl J."/>
            <person name="Frisvad J.C."/>
            <person name="Nielsen K.F."/>
            <person name="Lyhne E.K."/>
            <person name="Kogle M.E."/>
            <person name="Kuo A."/>
            <person name="Riley R."/>
            <person name="Clum A."/>
            <person name="Nolan M."/>
            <person name="Lipzen A."/>
            <person name="Salamov A."/>
            <person name="Henrissat B."/>
            <person name="Wiebenga A."/>
            <person name="De vries R.P."/>
            <person name="Grigoriev I.V."/>
            <person name="Mortensen U.H."/>
            <person name="Andersen M.R."/>
            <person name="Baker S.E."/>
        </authorList>
    </citation>
    <scope>NUCLEOTIDE SEQUENCE [LARGE SCALE GENOMIC DNA]</scope>
    <source>
        <strain evidence="9 10">CBS 139.54b</strain>
    </source>
</reference>
<dbReference type="PANTHER" id="PTHR48022">
    <property type="entry name" value="PLASTIDIC GLUCOSE TRANSPORTER 4"/>
    <property type="match status" value="1"/>
</dbReference>
<dbReference type="AlphaFoldDB" id="A0A3F3Q712"/>
<keyword evidence="10" id="KW-1185">Reference proteome</keyword>
<evidence type="ECO:0000259" key="8">
    <source>
        <dbReference type="PROSITE" id="PS50850"/>
    </source>
</evidence>
<evidence type="ECO:0000256" key="3">
    <source>
        <dbReference type="ARBA" id="ARBA00022692"/>
    </source>
</evidence>
<dbReference type="InterPro" id="IPR020846">
    <property type="entry name" value="MFS_dom"/>
</dbReference>
<keyword evidence="4 7" id="KW-1133">Transmembrane helix</keyword>
<dbReference type="GO" id="GO:0005351">
    <property type="term" value="F:carbohydrate:proton symporter activity"/>
    <property type="evidence" value="ECO:0007669"/>
    <property type="project" value="TreeGrafter"/>
</dbReference>
<feature type="transmembrane region" description="Helical" evidence="7">
    <location>
        <begin position="483"/>
        <end position="504"/>
    </location>
</feature>
<keyword evidence="3 7" id="KW-0812">Transmembrane</keyword>
<comment type="similarity">
    <text evidence="2">Belongs to the major facilitator superfamily. Sugar transporter (TC 2.A.1.1) family.</text>
</comment>
<gene>
    <name evidence="9" type="ORF">BDQ94DRAFT_177137</name>
</gene>
<dbReference type="GO" id="GO:0016020">
    <property type="term" value="C:membrane"/>
    <property type="evidence" value="ECO:0007669"/>
    <property type="project" value="UniProtKB-SubCell"/>
</dbReference>
<feature type="transmembrane region" description="Helical" evidence="7">
    <location>
        <begin position="415"/>
        <end position="441"/>
    </location>
</feature>
<organism evidence="9 10">
    <name type="scientific">Aspergillus welwitschiae</name>
    <dbReference type="NCBI Taxonomy" id="1341132"/>
    <lineage>
        <taxon>Eukaryota</taxon>
        <taxon>Fungi</taxon>
        <taxon>Dikarya</taxon>
        <taxon>Ascomycota</taxon>
        <taxon>Pezizomycotina</taxon>
        <taxon>Eurotiomycetes</taxon>
        <taxon>Eurotiomycetidae</taxon>
        <taxon>Eurotiales</taxon>
        <taxon>Aspergillaceae</taxon>
        <taxon>Aspergillus</taxon>
        <taxon>Aspergillus subgen. Circumdati</taxon>
    </lineage>
</organism>
<dbReference type="Gene3D" id="1.20.1250.20">
    <property type="entry name" value="MFS general substrate transporter like domains"/>
    <property type="match status" value="1"/>
</dbReference>
<evidence type="ECO:0000256" key="4">
    <source>
        <dbReference type="ARBA" id="ARBA00022989"/>
    </source>
</evidence>
<dbReference type="Proteomes" id="UP000253729">
    <property type="component" value="Unassembled WGS sequence"/>
</dbReference>
<evidence type="ECO:0000256" key="2">
    <source>
        <dbReference type="ARBA" id="ARBA00010992"/>
    </source>
</evidence>
<comment type="subcellular location">
    <subcellularLocation>
        <location evidence="1">Membrane</location>
        <topology evidence="1">Multi-pass membrane protein</topology>
    </subcellularLocation>
</comment>
<evidence type="ECO:0000256" key="1">
    <source>
        <dbReference type="ARBA" id="ARBA00004141"/>
    </source>
</evidence>
<dbReference type="InterPro" id="IPR005829">
    <property type="entry name" value="Sugar_transporter_CS"/>
</dbReference>
<feature type="transmembrane region" description="Helical" evidence="7">
    <location>
        <begin position="453"/>
        <end position="471"/>
    </location>
</feature>
<feature type="domain" description="Major facilitator superfamily (MFS) profile" evidence="8">
    <location>
        <begin position="53"/>
        <end position="510"/>
    </location>
</feature>
<dbReference type="FunFam" id="1.20.1250.20:FF:000078">
    <property type="entry name" value="MFS maltose transporter, putative"/>
    <property type="match status" value="1"/>
</dbReference>
<evidence type="ECO:0000256" key="7">
    <source>
        <dbReference type="SAM" id="Phobius"/>
    </source>
</evidence>
<evidence type="ECO:0000256" key="6">
    <source>
        <dbReference type="SAM" id="MobiDB-lite"/>
    </source>
</evidence>
<dbReference type="Pfam" id="PF00083">
    <property type="entry name" value="Sugar_tr"/>
    <property type="match status" value="1"/>
</dbReference>
<dbReference type="PANTHER" id="PTHR48022:SF2">
    <property type="entry name" value="PLASTIDIC GLUCOSE TRANSPORTER 4"/>
    <property type="match status" value="1"/>
</dbReference>
<name>A0A3F3Q712_9EURO</name>
<sequence length="551" mass="60106">MSTDQKSESSHLEVVDQQPRQPDSGTLGIHDPASQHGRSTWQALRANPIVVLFCLYGNIGALMYGFDNLVLSLALSMTAFEQTFGTLTNGSYVIPAYWQSLWNALSQVATMLGSTAAGPIQDRFGRRAAFLVAACLSAAGIAVVYTASTPGAFLAGKIVNGLSLGLALTTGQTYISEITSLEVRVTMVLTMASQNLGYLIAASVALPRMSLSSDAAYKVWIRQSASDYPQKLIIQVLFASGWVWPGVILLFLPFMPESPYFLVMKGQREKAGRMLSRLGNRASETPLILADIVRTHEEEQQRNEATKEASFLECFKGVNWRRTRIILYCNALSQVIGSSFMTNGPYFLVQAGMSSAKTGMMTEIGIAFGIASSLVTGYVMTVCGRRALVMFGIGLSTMLFTVMGIAGCFPHSSPALWVVGIFLELSWWVYGPAIGPAMAIAGEVSSVRLRAKSLAIGFTFNYFFSTVWNVVMPYLYNSDEADLGGLIGWIFAGMGAVTLLILFFELPETKGRSFEELDEMFTARVPTRQFQRYQCEVGQGYGGKMVHDAED</sequence>
<dbReference type="EMBL" id="KZ852041">
    <property type="protein sequence ID" value="RDH35004.1"/>
    <property type="molecule type" value="Genomic_DNA"/>
</dbReference>
<accession>A0A3F3Q712</accession>
<dbReference type="GeneID" id="38141188"/>
<evidence type="ECO:0000256" key="5">
    <source>
        <dbReference type="ARBA" id="ARBA00023136"/>
    </source>
</evidence>